<dbReference type="SUPFAM" id="SSF53187">
    <property type="entry name" value="Zn-dependent exopeptidases"/>
    <property type="match status" value="1"/>
</dbReference>
<dbReference type="InterPro" id="IPR053138">
    <property type="entry name" value="N-alpha-Ac-DABA_deacetylase"/>
</dbReference>
<accession>A0A497XNS4</accession>
<dbReference type="AlphaFoldDB" id="A0A497XNS4"/>
<evidence type="ECO:0000256" key="2">
    <source>
        <dbReference type="ARBA" id="ARBA00022723"/>
    </source>
</evidence>
<evidence type="ECO:0000256" key="4">
    <source>
        <dbReference type="ARBA" id="ARBA00022833"/>
    </source>
</evidence>
<proteinExistence type="predicted"/>
<keyword evidence="4" id="KW-0862">Zinc</keyword>
<dbReference type="RefSeq" id="WP_121010502.1">
    <property type="nucleotide sequence ID" value="NZ_RCCJ01000001.1"/>
</dbReference>
<dbReference type="Proteomes" id="UP000267841">
    <property type="component" value="Unassembled WGS sequence"/>
</dbReference>
<gene>
    <name evidence="6" type="ORF">BCF55_0873</name>
</gene>
<evidence type="ECO:0000256" key="3">
    <source>
        <dbReference type="ARBA" id="ARBA00022801"/>
    </source>
</evidence>
<protein>
    <recommendedName>
        <fullName evidence="5">Succinylglutamate desuccinylase/Aspartoacylase catalytic domain-containing protein</fullName>
    </recommendedName>
</protein>
<evidence type="ECO:0000256" key="1">
    <source>
        <dbReference type="ARBA" id="ARBA00001947"/>
    </source>
</evidence>
<name>A0A497XNS4_9AQUI</name>
<dbReference type="Pfam" id="PF24827">
    <property type="entry name" value="AstE_AspA_cat"/>
    <property type="match status" value="1"/>
</dbReference>
<dbReference type="GO" id="GO:0046872">
    <property type="term" value="F:metal ion binding"/>
    <property type="evidence" value="ECO:0007669"/>
    <property type="project" value="UniProtKB-KW"/>
</dbReference>
<comment type="caution">
    <text evidence="6">The sequence shown here is derived from an EMBL/GenBank/DDBJ whole genome shotgun (WGS) entry which is preliminary data.</text>
</comment>
<dbReference type="PANTHER" id="PTHR37326:SF1">
    <property type="entry name" value="BLL3975 PROTEIN"/>
    <property type="match status" value="1"/>
</dbReference>
<keyword evidence="2" id="KW-0479">Metal-binding</keyword>
<organism evidence="6 7">
    <name type="scientific">Hydrogenivirga caldilitoris</name>
    <dbReference type="NCBI Taxonomy" id="246264"/>
    <lineage>
        <taxon>Bacteria</taxon>
        <taxon>Pseudomonadati</taxon>
        <taxon>Aquificota</taxon>
        <taxon>Aquificia</taxon>
        <taxon>Aquificales</taxon>
        <taxon>Aquificaceae</taxon>
        <taxon>Hydrogenivirga</taxon>
    </lineage>
</organism>
<sequence>MIEEVFSLDLRVSEKFYIRRNRYTPGNPGSGKRISIVSGIHGDELEGQMVCYLLNRFLRENEDKILGTIDIYPSINSVGIDSILRNVPPTDIDLNRVFPGSPEGTLPERIAFALVEAVKGSDIAIDIHSSNIFLFEIPQVRISEENAETLVPLAEKLNVDFIWVHGAVTVLKSTFAHTMNELGTKTLVVEMGVGMRLTQEYCYQLFRGIVNLLTQEGFLNYEVNYDVRKPTISTNGEVHFINAEAPGIFIQNSEHGSWVNEGENIGRVVSSLTGEVLQDVVSPAKGFLFTLREYPVVYPGSLLARIYEEKNG</sequence>
<dbReference type="CDD" id="cd06253">
    <property type="entry name" value="M14_ASTE_ASPA-like"/>
    <property type="match status" value="1"/>
</dbReference>
<keyword evidence="7" id="KW-1185">Reference proteome</keyword>
<dbReference type="OrthoDB" id="9782876at2"/>
<reference evidence="6 7" key="1">
    <citation type="submission" date="2018-10" db="EMBL/GenBank/DDBJ databases">
        <title>Genomic Encyclopedia of Archaeal and Bacterial Type Strains, Phase II (KMG-II): from individual species to whole genera.</title>
        <authorList>
            <person name="Goeker M."/>
        </authorList>
    </citation>
    <scope>NUCLEOTIDE SEQUENCE [LARGE SCALE GENOMIC DNA]</scope>
    <source>
        <strain evidence="6 7">DSM 16510</strain>
    </source>
</reference>
<dbReference type="InterPro" id="IPR055438">
    <property type="entry name" value="AstE_AspA_cat"/>
</dbReference>
<dbReference type="Gene3D" id="3.40.630.10">
    <property type="entry name" value="Zn peptidases"/>
    <property type="match status" value="1"/>
</dbReference>
<dbReference type="GO" id="GO:0016788">
    <property type="term" value="F:hydrolase activity, acting on ester bonds"/>
    <property type="evidence" value="ECO:0007669"/>
    <property type="project" value="InterPro"/>
</dbReference>
<dbReference type="PANTHER" id="PTHR37326">
    <property type="entry name" value="BLL3975 PROTEIN"/>
    <property type="match status" value="1"/>
</dbReference>
<evidence type="ECO:0000259" key="5">
    <source>
        <dbReference type="Pfam" id="PF24827"/>
    </source>
</evidence>
<evidence type="ECO:0000313" key="7">
    <source>
        <dbReference type="Proteomes" id="UP000267841"/>
    </source>
</evidence>
<evidence type="ECO:0000313" key="6">
    <source>
        <dbReference type="EMBL" id="RLJ70597.1"/>
    </source>
</evidence>
<feature type="domain" description="Succinylglutamate desuccinylase/Aspartoacylase catalytic" evidence="5">
    <location>
        <begin position="31"/>
        <end position="213"/>
    </location>
</feature>
<comment type="cofactor">
    <cofactor evidence="1">
        <name>Zn(2+)</name>
        <dbReference type="ChEBI" id="CHEBI:29105"/>
    </cofactor>
</comment>
<keyword evidence="3" id="KW-0378">Hydrolase</keyword>
<dbReference type="EMBL" id="RCCJ01000001">
    <property type="protein sequence ID" value="RLJ70597.1"/>
    <property type="molecule type" value="Genomic_DNA"/>
</dbReference>